<accession>A0AAD5QVL0</accession>
<dbReference type="EMBL" id="JAHQIW010004829">
    <property type="protein sequence ID" value="KAJ1363910.1"/>
    <property type="molecule type" value="Genomic_DNA"/>
</dbReference>
<dbReference type="Proteomes" id="UP001196413">
    <property type="component" value="Unassembled WGS sequence"/>
</dbReference>
<protein>
    <submittedName>
        <fullName evidence="1">Uncharacterized protein</fullName>
    </submittedName>
</protein>
<organism evidence="1 2">
    <name type="scientific">Parelaphostrongylus tenuis</name>
    <name type="common">Meningeal worm</name>
    <dbReference type="NCBI Taxonomy" id="148309"/>
    <lineage>
        <taxon>Eukaryota</taxon>
        <taxon>Metazoa</taxon>
        <taxon>Ecdysozoa</taxon>
        <taxon>Nematoda</taxon>
        <taxon>Chromadorea</taxon>
        <taxon>Rhabditida</taxon>
        <taxon>Rhabditina</taxon>
        <taxon>Rhabditomorpha</taxon>
        <taxon>Strongyloidea</taxon>
        <taxon>Metastrongylidae</taxon>
        <taxon>Parelaphostrongylus</taxon>
    </lineage>
</organism>
<gene>
    <name evidence="1" type="ORF">KIN20_023873</name>
</gene>
<evidence type="ECO:0000313" key="2">
    <source>
        <dbReference type="Proteomes" id="UP001196413"/>
    </source>
</evidence>
<proteinExistence type="predicted"/>
<sequence length="109" mass="13214">MVMLDWLDYIQFHRSSSFRVFACILLYLENFQNCEPDRLPFSLRITAFDCSKLDPIELTAPKEVFYQIPFDVELEWVVGAKMQSKEHRDRKELQLGTVFHFRYFRYTTF</sequence>
<reference evidence="1" key="1">
    <citation type="submission" date="2021-06" db="EMBL/GenBank/DDBJ databases">
        <title>Parelaphostrongylus tenuis whole genome reference sequence.</title>
        <authorList>
            <person name="Garwood T.J."/>
            <person name="Larsen P.A."/>
            <person name="Fountain-Jones N.M."/>
            <person name="Garbe J.R."/>
            <person name="Macchietto M.G."/>
            <person name="Kania S.A."/>
            <person name="Gerhold R.W."/>
            <person name="Richards J.E."/>
            <person name="Wolf T.M."/>
        </authorList>
    </citation>
    <scope>NUCLEOTIDE SEQUENCE</scope>
    <source>
        <strain evidence="1">MNPRO001-30</strain>
        <tissue evidence="1">Meninges</tissue>
    </source>
</reference>
<comment type="caution">
    <text evidence="1">The sequence shown here is derived from an EMBL/GenBank/DDBJ whole genome shotgun (WGS) entry which is preliminary data.</text>
</comment>
<evidence type="ECO:0000313" key="1">
    <source>
        <dbReference type="EMBL" id="KAJ1363910.1"/>
    </source>
</evidence>
<name>A0AAD5QVL0_PARTN</name>
<keyword evidence="2" id="KW-1185">Reference proteome</keyword>
<dbReference type="AlphaFoldDB" id="A0AAD5QVL0"/>